<feature type="compositionally biased region" description="Basic and acidic residues" evidence="2">
    <location>
        <begin position="200"/>
        <end position="209"/>
    </location>
</feature>
<feature type="region of interest" description="Disordered" evidence="2">
    <location>
        <begin position="183"/>
        <end position="209"/>
    </location>
</feature>
<proteinExistence type="predicted"/>
<dbReference type="PANTHER" id="PTHR45703:SF1">
    <property type="entry name" value="DYNEINS HEAVY CHAIN"/>
    <property type="match status" value="1"/>
</dbReference>
<organism evidence="3 4">
    <name type="scientific">Stylonychia lemnae</name>
    <name type="common">Ciliate</name>
    <dbReference type="NCBI Taxonomy" id="5949"/>
    <lineage>
        <taxon>Eukaryota</taxon>
        <taxon>Sar</taxon>
        <taxon>Alveolata</taxon>
        <taxon>Ciliophora</taxon>
        <taxon>Intramacronucleata</taxon>
        <taxon>Spirotrichea</taxon>
        <taxon>Stichotrichia</taxon>
        <taxon>Sporadotrichida</taxon>
        <taxon>Oxytrichidae</taxon>
        <taxon>Stylonychinae</taxon>
        <taxon>Stylonychia</taxon>
    </lineage>
</organism>
<feature type="compositionally biased region" description="Polar residues" evidence="2">
    <location>
        <begin position="183"/>
        <end position="198"/>
    </location>
</feature>
<evidence type="ECO:0000313" key="3">
    <source>
        <dbReference type="EMBL" id="CDW90695.1"/>
    </source>
</evidence>
<feature type="compositionally biased region" description="Polar residues" evidence="2">
    <location>
        <begin position="44"/>
        <end position="73"/>
    </location>
</feature>
<dbReference type="InterPro" id="IPR026983">
    <property type="entry name" value="DHC"/>
</dbReference>
<evidence type="ECO:0000256" key="1">
    <source>
        <dbReference type="SAM" id="Coils"/>
    </source>
</evidence>
<protein>
    <submittedName>
        <fullName evidence="3">Uncharacterized protein</fullName>
    </submittedName>
</protein>
<dbReference type="EMBL" id="CCKQ01018714">
    <property type="protein sequence ID" value="CDW90695.1"/>
    <property type="molecule type" value="Genomic_DNA"/>
</dbReference>
<feature type="region of interest" description="Disordered" evidence="2">
    <location>
        <begin position="528"/>
        <end position="551"/>
    </location>
</feature>
<dbReference type="Proteomes" id="UP000039865">
    <property type="component" value="Unassembled WGS sequence"/>
</dbReference>
<dbReference type="GO" id="GO:0045505">
    <property type="term" value="F:dynein intermediate chain binding"/>
    <property type="evidence" value="ECO:0007669"/>
    <property type="project" value="InterPro"/>
</dbReference>
<accession>A0A078B852</accession>
<dbReference type="GO" id="GO:0051959">
    <property type="term" value="F:dynein light intermediate chain binding"/>
    <property type="evidence" value="ECO:0007669"/>
    <property type="project" value="InterPro"/>
</dbReference>
<reference evidence="3 4" key="1">
    <citation type="submission" date="2014-06" db="EMBL/GenBank/DDBJ databases">
        <authorList>
            <person name="Swart Estienne"/>
        </authorList>
    </citation>
    <scope>NUCLEOTIDE SEQUENCE [LARGE SCALE GENOMIC DNA]</scope>
    <source>
        <strain evidence="3 4">130c</strain>
    </source>
</reference>
<evidence type="ECO:0000256" key="2">
    <source>
        <dbReference type="SAM" id="MobiDB-lite"/>
    </source>
</evidence>
<dbReference type="InParanoid" id="A0A078B852"/>
<sequence length="1720" mass="200818">MSSKSKIEESEFKLASNANSEAQQSKFLIQIEIDKDKGARNNEVRTSLNDSQKIKLQNQNTSYRPQNNLNSGNDTKDSYMNFLNNNNTNYGYMQQKKDKQKGRKQQQPVFSVLGGAIMSQNQSKNVSIEEVVKDKIRKNNNTSLLLPDMRTQLSGIQTVTSGGKELRTPSSLLAQIVVNGGRYSSANHSPNQDGQIKQGNRIEQHDTRASRHKKYNKQLTDQLGQVLEISSNNQNNYGIEDYSHSNQNLSYIAGSDPKTLLKNEILRNTQTPSGLFATQQMEFIANNTAGIYELLARKEFEQQQSIQVSQSTKNATLNLIDLKKGQPNPYRKDGKNIGDLLAYKDYAMERAHQSTRQNKSSVLKQVLDVSMNQDQMRNLNYSILLGQNSNDNQPLIEKQHRLLKNSYHPTQQKADHQVRAKSQIKIPETLINAFQKRNQINQSQVSNQPIQEEANKSTVQGFHITDLLDYDKKKNNYESNLESKRTKFEDSQIQINESQLKQQQNQNEYVIKNYRLIQKQKREFFLPTTQTQPSSPKRNQNPFEQTHTAPQSPIRVSNSILTPNTYHFSTKVSPTNQMPWNDQSNILSQAERSKPSATQKFISKEVSLQEESYSNFITQPKYSKSFNKNELTVTPEDEAHEFDVENGIDLVEANFKDILASWIKPDLPKKVNAQGQRTDYGDLLKRDQSVSKIFNQASSDSLEIENEMIMKMKPSHQMYMEQMMGTSIEQKSKQVSTLESKPGKGSVISTMNPSEDPYGHLKARNVFKDKAHDFQRKIEFCLQNPDSKTKVKMIIELTKDFLTHLEKQTLSADRLPLELFDDFLSENEIIRKRIDDRKRINKSPLRAKSYYFHLNGSKEETDARVLEYNTEKKKFLIEFQSQGKTLQKYAGRLNLHFVDYESKEQIELRRVQAINLRKEAQSKLLAERLFINELAKKYDYIKLPRKFKKNIKKRLVIDLSKYDQERVSLLVIQVEALFVFSVLKSIIYSQTGDPFITRIVAQYKIEEDFEAAQKKKAPHFALKAYEENGKKLEKMLNRNDARLILQDYAIVGKRSFIDAIQFLISQNEEIVTKTPIFDFPIQQNLLVYVLSQEEFAGKSMEKYKQKLRFFPVQMQNFIKSQRIIARRFKETLEVRWTENIAKKVEKIVDKEFDQNSRDVSRKTLNPYVLKLFELIRLFQEKNLYDKLQQTLENYLQFLLQFAIRDAHFRNSSQYQQYYYDYFKVLMNSHPMIRVEVKVKKSIIQPVIIKNESKPSEINPNKRQVIFNESQKPVDQQSPVHRDYEITTKPLLGDVWIDFNGLIDLFVNSVSRIRRIDEMVVPQLKLKKNTLRQPDVEKDEKFEHLIRMINIIIDNMKTKPDQRVSKLQKYLVYLQLNFDSLIFEMKKRSYEEQNSGSGTESDEESKINVNQDKSAQDHQNREQKLMQDAYKNIEVSEEVYTVKFQELREVYWDVQLSVENVYDFGIVALDCSSFKQIVKKHLEKLINNLSKYVVSDFLSKMNNLFNQFEVIERKSTEEVETIDEVIHLIDYIDKIQKPDDLMDELENFLDVIKNRKDFIDTLSLRLMDSDFMKYLNLFSYPNRLRTLLFKRKQNLENERNRLSEQMNREKEKIMNQINSFRDELDYFKNVGLKQPSNPQINYPDELKEQAAKMNVLRSKQKTPTLPATTNPTSGQQSPVTQTITDSIAKSSKTKDDEQLFVPHVIVESIYQSQFHKFLISV</sequence>
<keyword evidence="4" id="KW-1185">Reference proteome</keyword>
<dbReference type="GO" id="GO:0030286">
    <property type="term" value="C:dynein complex"/>
    <property type="evidence" value="ECO:0007669"/>
    <property type="project" value="InterPro"/>
</dbReference>
<gene>
    <name evidence="3" type="primary">Contig14773.g15742</name>
    <name evidence="3" type="ORF">STYLEM_19841</name>
</gene>
<evidence type="ECO:0000313" key="4">
    <source>
        <dbReference type="Proteomes" id="UP000039865"/>
    </source>
</evidence>
<keyword evidence="1" id="KW-0175">Coiled coil</keyword>
<feature type="region of interest" description="Disordered" evidence="2">
    <location>
        <begin position="1391"/>
        <end position="1421"/>
    </location>
</feature>
<feature type="region of interest" description="Disordered" evidence="2">
    <location>
        <begin position="44"/>
        <end position="106"/>
    </location>
</feature>
<feature type="coiled-coil region" evidence="1">
    <location>
        <begin position="1584"/>
        <end position="1622"/>
    </location>
</feature>
<dbReference type="PANTHER" id="PTHR45703">
    <property type="entry name" value="DYNEIN HEAVY CHAIN"/>
    <property type="match status" value="1"/>
</dbReference>
<name>A0A078B852_STYLE</name>
<feature type="region of interest" description="Disordered" evidence="2">
    <location>
        <begin position="1"/>
        <end position="21"/>
    </location>
</feature>
<dbReference type="GO" id="GO:0007018">
    <property type="term" value="P:microtubule-based movement"/>
    <property type="evidence" value="ECO:0007669"/>
    <property type="project" value="InterPro"/>
</dbReference>
<feature type="compositionally biased region" description="Basic and acidic residues" evidence="2">
    <location>
        <begin position="1"/>
        <end position="12"/>
    </location>
</feature>